<dbReference type="Proteomes" id="UP000540989">
    <property type="component" value="Unassembled WGS sequence"/>
</dbReference>
<feature type="region of interest" description="Disordered" evidence="1">
    <location>
        <begin position="20"/>
        <end position="69"/>
    </location>
</feature>
<dbReference type="AlphaFoldDB" id="A0A7W8E242"/>
<evidence type="ECO:0000313" key="5">
    <source>
        <dbReference type="Proteomes" id="UP000540989"/>
    </source>
</evidence>
<gene>
    <name evidence="4" type="ORF">HDF16_000458</name>
</gene>
<comment type="caution">
    <text evidence="4">The sequence shown here is derived from an EMBL/GenBank/DDBJ whole genome shotgun (WGS) entry which is preliminary data.</text>
</comment>
<dbReference type="Gene3D" id="2.120.10.30">
    <property type="entry name" value="TolB, C-terminal domain"/>
    <property type="match status" value="1"/>
</dbReference>
<dbReference type="PANTHER" id="PTHR19328">
    <property type="entry name" value="HEDGEHOG-INTERACTING PROTEIN"/>
    <property type="match status" value="1"/>
</dbReference>
<dbReference type="PANTHER" id="PTHR19328:SF75">
    <property type="entry name" value="ALDOSE SUGAR DEHYDROGENASE YLII"/>
    <property type="match status" value="1"/>
</dbReference>
<dbReference type="InterPro" id="IPR012938">
    <property type="entry name" value="Glc/Sorbosone_DH"/>
</dbReference>
<dbReference type="SUPFAM" id="SSF50952">
    <property type="entry name" value="Soluble quinoprotein glucose dehydrogenase"/>
    <property type="match status" value="1"/>
</dbReference>
<dbReference type="EMBL" id="JACHIP010000001">
    <property type="protein sequence ID" value="MBB5055789.1"/>
    <property type="molecule type" value="Genomic_DNA"/>
</dbReference>
<feature type="domain" description="Glucose/Sorbosone dehydrogenase" evidence="3">
    <location>
        <begin position="88"/>
        <end position="420"/>
    </location>
</feature>
<evidence type="ECO:0000256" key="1">
    <source>
        <dbReference type="SAM" id="MobiDB-lite"/>
    </source>
</evidence>
<evidence type="ECO:0000256" key="2">
    <source>
        <dbReference type="SAM" id="SignalP"/>
    </source>
</evidence>
<organism evidence="4 5">
    <name type="scientific">Granulicella aggregans</name>
    <dbReference type="NCBI Taxonomy" id="474949"/>
    <lineage>
        <taxon>Bacteria</taxon>
        <taxon>Pseudomonadati</taxon>
        <taxon>Acidobacteriota</taxon>
        <taxon>Terriglobia</taxon>
        <taxon>Terriglobales</taxon>
        <taxon>Acidobacteriaceae</taxon>
        <taxon>Granulicella</taxon>
    </lineage>
</organism>
<protein>
    <submittedName>
        <fullName evidence="4">Glucose/arabinose dehydrogenase</fullName>
    </submittedName>
</protein>
<feature type="compositionally biased region" description="Basic and acidic residues" evidence="1">
    <location>
        <begin position="51"/>
        <end position="62"/>
    </location>
</feature>
<evidence type="ECO:0000313" key="4">
    <source>
        <dbReference type="EMBL" id="MBB5055789.1"/>
    </source>
</evidence>
<sequence>MLKHLILCLSATALAGTALAQEPTAKPPDPTRPGFTDFSSPKPDLNPGQPIDHRSTELKGDKPAFPGQTRAPYVQTAAPKVTLITDQLHSPWGLGFLPDGKMIVTEKEGKIRIVSQDGALSAPLSGVPEVLMIKQLGLLDIELDPKFASNHTIYFTFNEAEDHDTSAIVVGKAKLDEAKLALTDVNVIFRAKPALPRDHAVNAGSRITIDRQGDLFVSIGDRSQSPPWDYAQKLDNDLGKMIHITPAGKPAPNNPYLHTPGVLPEIWSRGHRTPQGLTINPATGELWEVEHGPRGGDEINQPQAGKNYGWPVIVHGIDYPGDIIGAGITEHAGMEQPLYYWDPVIAPSGLLFYTGDKFPQWKNNLFVGGLRSEMVDRIVLDGTKVVSEEPLLLDQHSRIRDVRQGPEGFIYVLGDNGKLFRLTPQ</sequence>
<name>A0A7W8E242_9BACT</name>
<dbReference type="RefSeq" id="WP_184213535.1">
    <property type="nucleotide sequence ID" value="NZ_JACHIP010000001.1"/>
</dbReference>
<proteinExistence type="predicted"/>
<feature type="signal peptide" evidence="2">
    <location>
        <begin position="1"/>
        <end position="20"/>
    </location>
</feature>
<evidence type="ECO:0000259" key="3">
    <source>
        <dbReference type="Pfam" id="PF07995"/>
    </source>
</evidence>
<keyword evidence="2" id="KW-0732">Signal</keyword>
<dbReference type="InterPro" id="IPR011042">
    <property type="entry name" value="6-blade_b-propeller_TolB-like"/>
</dbReference>
<feature type="chain" id="PRO_5031211198" evidence="2">
    <location>
        <begin position="21"/>
        <end position="425"/>
    </location>
</feature>
<dbReference type="InterPro" id="IPR011041">
    <property type="entry name" value="Quinoprot_gluc/sorb_DH_b-prop"/>
</dbReference>
<dbReference type="Pfam" id="PF07995">
    <property type="entry name" value="GSDH"/>
    <property type="match status" value="1"/>
</dbReference>
<keyword evidence="5" id="KW-1185">Reference proteome</keyword>
<reference evidence="4 5" key="1">
    <citation type="submission" date="2020-08" db="EMBL/GenBank/DDBJ databases">
        <title>Genomic Encyclopedia of Type Strains, Phase IV (KMG-V): Genome sequencing to study the core and pangenomes of soil and plant-associated prokaryotes.</title>
        <authorList>
            <person name="Whitman W."/>
        </authorList>
    </citation>
    <scope>NUCLEOTIDE SEQUENCE [LARGE SCALE GENOMIC DNA]</scope>
    <source>
        <strain evidence="4 5">M8UP14</strain>
    </source>
</reference>
<accession>A0A7W8E242</accession>